<protein>
    <submittedName>
        <fullName evidence="3">Superoxide dismutase copper/zinc binding domain-containing protein</fullName>
    </submittedName>
</protein>
<reference evidence="3" key="1">
    <citation type="submission" date="2022-11" db="UniProtKB">
        <authorList>
            <consortium name="WormBaseParasite"/>
        </authorList>
    </citation>
    <scope>IDENTIFICATION</scope>
</reference>
<organism evidence="2 3">
    <name type="scientific">Globodera rostochiensis</name>
    <name type="common">Golden nematode worm</name>
    <name type="synonym">Heterodera rostochiensis</name>
    <dbReference type="NCBI Taxonomy" id="31243"/>
    <lineage>
        <taxon>Eukaryota</taxon>
        <taxon>Metazoa</taxon>
        <taxon>Ecdysozoa</taxon>
        <taxon>Nematoda</taxon>
        <taxon>Chromadorea</taxon>
        <taxon>Rhabditida</taxon>
        <taxon>Tylenchina</taxon>
        <taxon>Tylenchomorpha</taxon>
        <taxon>Tylenchoidea</taxon>
        <taxon>Heteroderidae</taxon>
        <taxon>Heteroderinae</taxon>
        <taxon>Globodera</taxon>
    </lineage>
</organism>
<dbReference type="PROSITE" id="PS00087">
    <property type="entry name" value="SOD_CU_ZN_1"/>
    <property type="match status" value="1"/>
</dbReference>
<dbReference type="PANTHER" id="PTHR10003">
    <property type="entry name" value="SUPEROXIDE DISMUTASE CU-ZN -RELATED"/>
    <property type="match status" value="1"/>
</dbReference>
<dbReference type="InterPro" id="IPR018152">
    <property type="entry name" value="SOD_Cu/Zn_BS"/>
</dbReference>
<proteinExistence type="predicted"/>
<accession>A0A914I0U9</accession>
<dbReference type="Gene3D" id="2.60.40.200">
    <property type="entry name" value="Superoxide dismutase, copper/zinc binding domain"/>
    <property type="match status" value="1"/>
</dbReference>
<dbReference type="GO" id="GO:0005507">
    <property type="term" value="F:copper ion binding"/>
    <property type="evidence" value="ECO:0007669"/>
    <property type="project" value="InterPro"/>
</dbReference>
<name>A0A914I0U9_GLORO</name>
<feature type="domain" description="Superoxide dismutase copper/zinc binding" evidence="1">
    <location>
        <begin position="54"/>
        <end position="178"/>
    </location>
</feature>
<dbReference type="SUPFAM" id="SSF49329">
    <property type="entry name" value="Cu,Zn superoxide dismutase-like"/>
    <property type="match status" value="1"/>
</dbReference>
<dbReference type="Pfam" id="PF00080">
    <property type="entry name" value="Sod_Cu"/>
    <property type="match status" value="1"/>
</dbReference>
<dbReference type="GO" id="GO:0006801">
    <property type="term" value="P:superoxide metabolic process"/>
    <property type="evidence" value="ECO:0007669"/>
    <property type="project" value="InterPro"/>
</dbReference>
<dbReference type="AlphaFoldDB" id="A0A914I0U9"/>
<keyword evidence="2" id="KW-1185">Reference proteome</keyword>
<dbReference type="PRINTS" id="PR00068">
    <property type="entry name" value="CUZNDISMTASE"/>
</dbReference>
<dbReference type="InterPro" id="IPR036423">
    <property type="entry name" value="SOD-like_Cu/Zn_dom_sf"/>
</dbReference>
<dbReference type="Proteomes" id="UP000887572">
    <property type="component" value="Unplaced"/>
</dbReference>
<dbReference type="InterPro" id="IPR001424">
    <property type="entry name" value="SOD_Cu_Zn_dom"/>
</dbReference>
<dbReference type="CDD" id="cd00305">
    <property type="entry name" value="Cu-Zn_Superoxide_Dismutase"/>
    <property type="match status" value="1"/>
</dbReference>
<dbReference type="WBParaSite" id="Gr19_v10_g6451.t1">
    <property type="protein sequence ID" value="Gr19_v10_g6451.t1"/>
    <property type="gene ID" value="Gr19_v10_g6451"/>
</dbReference>
<evidence type="ECO:0000313" key="2">
    <source>
        <dbReference type="Proteomes" id="UP000887572"/>
    </source>
</evidence>
<sequence length="183" mass="19857">MEEEKFFELKKLYSGLLNKQSWEYVLAAARVGTESKLFLEHLHECLKDAPESVNAPVAIDVNIKGLEPGKHGFHVHEFGGEGWNSAGPHFNPLNKNHGAPISKHRHIGDLGNVLANKDGVVETGFSDRVISLSGPYNVVGRMLCVDSFADDLGHGIDTYKEESLVSGNSGPIIACGVIAWAKP</sequence>
<evidence type="ECO:0000259" key="1">
    <source>
        <dbReference type="Pfam" id="PF00080"/>
    </source>
</evidence>
<evidence type="ECO:0000313" key="3">
    <source>
        <dbReference type="WBParaSite" id="Gr19_v10_g6451.t1"/>
    </source>
</evidence>
<dbReference type="InterPro" id="IPR024134">
    <property type="entry name" value="SOD_Cu/Zn_/chaperone"/>
</dbReference>